<dbReference type="Pfam" id="PF03417">
    <property type="entry name" value="AAT"/>
    <property type="match status" value="1"/>
</dbReference>
<dbReference type="InterPro" id="IPR005079">
    <property type="entry name" value="Peptidase_C45_hydrolase"/>
</dbReference>
<dbReference type="InterPro" id="IPR047803">
    <property type="entry name" value="DCD1A/B-like"/>
</dbReference>
<proteinExistence type="predicted"/>
<feature type="signal peptide" evidence="1">
    <location>
        <begin position="1"/>
        <end position="28"/>
    </location>
</feature>
<dbReference type="EMBL" id="CP036275">
    <property type="protein sequence ID" value="QDU36179.1"/>
    <property type="molecule type" value="Genomic_DNA"/>
</dbReference>
<dbReference type="OrthoDB" id="264208at2"/>
<organism evidence="3 4">
    <name type="scientific">Maioricimonas rarisocia</name>
    <dbReference type="NCBI Taxonomy" id="2528026"/>
    <lineage>
        <taxon>Bacteria</taxon>
        <taxon>Pseudomonadati</taxon>
        <taxon>Planctomycetota</taxon>
        <taxon>Planctomycetia</taxon>
        <taxon>Planctomycetales</taxon>
        <taxon>Planctomycetaceae</taxon>
        <taxon>Maioricimonas</taxon>
    </lineage>
</organism>
<evidence type="ECO:0000259" key="2">
    <source>
        <dbReference type="Pfam" id="PF03417"/>
    </source>
</evidence>
<evidence type="ECO:0000313" key="3">
    <source>
        <dbReference type="EMBL" id="QDU36179.1"/>
    </source>
</evidence>
<keyword evidence="3" id="KW-0808">Transferase</keyword>
<name>A0A517Z183_9PLAN</name>
<reference evidence="3 4" key="1">
    <citation type="submission" date="2019-02" db="EMBL/GenBank/DDBJ databases">
        <title>Deep-cultivation of Planctomycetes and their phenomic and genomic characterization uncovers novel biology.</title>
        <authorList>
            <person name="Wiegand S."/>
            <person name="Jogler M."/>
            <person name="Boedeker C."/>
            <person name="Pinto D."/>
            <person name="Vollmers J."/>
            <person name="Rivas-Marin E."/>
            <person name="Kohn T."/>
            <person name="Peeters S.H."/>
            <person name="Heuer A."/>
            <person name="Rast P."/>
            <person name="Oberbeckmann S."/>
            <person name="Bunk B."/>
            <person name="Jeske O."/>
            <person name="Meyerdierks A."/>
            <person name="Storesund J.E."/>
            <person name="Kallscheuer N."/>
            <person name="Luecker S."/>
            <person name="Lage O.M."/>
            <person name="Pohl T."/>
            <person name="Merkel B.J."/>
            <person name="Hornburger P."/>
            <person name="Mueller R.-W."/>
            <person name="Bruemmer F."/>
            <person name="Labrenz M."/>
            <person name="Spormann A.M."/>
            <person name="Op den Camp H."/>
            <person name="Overmann J."/>
            <person name="Amann R."/>
            <person name="Jetten M.S.M."/>
            <person name="Mascher T."/>
            <person name="Medema M.H."/>
            <person name="Devos D.P."/>
            <person name="Kaster A.-K."/>
            <person name="Ovreas L."/>
            <person name="Rohde M."/>
            <person name="Galperin M.Y."/>
            <person name="Jogler C."/>
        </authorList>
    </citation>
    <scope>NUCLEOTIDE SEQUENCE [LARGE SCALE GENOMIC DNA]</scope>
    <source>
        <strain evidence="3 4">Mal4</strain>
    </source>
</reference>
<protein>
    <submittedName>
        <fullName evidence="3">Acyl-coenzyme A:6-aminopenicillanic acid acyl-transferase</fullName>
    </submittedName>
</protein>
<feature type="chain" id="PRO_5021821374" evidence="1">
    <location>
        <begin position="29"/>
        <end position="415"/>
    </location>
</feature>
<dbReference type="GO" id="GO:0016740">
    <property type="term" value="F:transferase activity"/>
    <property type="evidence" value="ECO:0007669"/>
    <property type="project" value="UniProtKB-KW"/>
</dbReference>
<dbReference type="KEGG" id="mri:Mal4_04630"/>
<dbReference type="Proteomes" id="UP000320496">
    <property type="component" value="Chromosome"/>
</dbReference>
<dbReference type="PANTHER" id="PTHR35190">
    <property type="entry name" value="PROTEIN DCD1B"/>
    <property type="match status" value="1"/>
</dbReference>
<gene>
    <name evidence="3" type="ORF">Mal4_04630</name>
</gene>
<dbReference type="NCBIfam" id="NF040521">
    <property type="entry name" value="C45_proenzyme"/>
    <property type="match status" value="1"/>
</dbReference>
<accession>A0A517Z183</accession>
<evidence type="ECO:0000313" key="4">
    <source>
        <dbReference type="Proteomes" id="UP000320496"/>
    </source>
</evidence>
<dbReference type="AlphaFoldDB" id="A0A517Z183"/>
<evidence type="ECO:0000256" key="1">
    <source>
        <dbReference type="SAM" id="SignalP"/>
    </source>
</evidence>
<dbReference type="Gene3D" id="3.60.60.10">
    <property type="entry name" value="Penicillin V Acylase, Chain A"/>
    <property type="match status" value="1"/>
</dbReference>
<dbReference type="RefSeq" id="WP_145366872.1">
    <property type="nucleotide sequence ID" value="NZ_CP036275.1"/>
</dbReference>
<feature type="domain" description="Peptidase C45 hydrolase" evidence="2">
    <location>
        <begin position="155"/>
        <end position="272"/>
    </location>
</feature>
<dbReference type="PANTHER" id="PTHR35190:SF2">
    <property type="entry name" value="PROTEIN DCD1B"/>
    <property type="match status" value="1"/>
</dbReference>
<keyword evidence="1" id="KW-0732">Signal</keyword>
<dbReference type="InterPro" id="IPR047794">
    <property type="entry name" value="C45_proenzyme-like"/>
</dbReference>
<keyword evidence="4" id="KW-1185">Reference proteome</keyword>
<sequence precursor="true">MRRTVCSVRTICLAFLLASLVLLQTAGAETIARCGQGWLEKVGDYRVLHLKGTPYEIGYQHGALLREAARQNLEHIVHGEGSQRLVEFGPLKLTPRDAILSILTIQRPHVPQKYFDELAGLAAGSGMDLEDVQVGNFIPELFHCSGFALMNSATEDGTLYHGRVLDYATDWGLQDHAVVIVCEPEGGIPFVNITYAGFIGSVTGMNAEHVSIGEMGGGGLGHWQGVPMAFLVREGLERGRTLEDVLTIFRESPRTCEYFYVVADAKTNEAVGMEASWDVMDVIRPGETHPLLPSPVKDCALLSAGSRYEELVKRVQEGHGRFTAESALRLMDRPVAMKSNLHNVLFEPKTTRFWVANAGSDGSPAAEQPYHAFQLTELLSRQPDADAEIVPFRAAAEAGVPVSRATQTTPVTIGD</sequence>